<dbReference type="Gene3D" id="3.40.960.10">
    <property type="entry name" value="VSR Endonuclease"/>
    <property type="match status" value="1"/>
</dbReference>
<dbReference type="SUPFAM" id="SSF52980">
    <property type="entry name" value="Restriction endonuclease-like"/>
    <property type="match status" value="1"/>
</dbReference>
<dbReference type="GO" id="GO:0004519">
    <property type="term" value="F:endonuclease activity"/>
    <property type="evidence" value="ECO:0007669"/>
    <property type="project" value="UniProtKB-KW"/>
</dbReference>
<protein>
    <submittedName>
        <fullName evidence="2">Endonuclease domain-containing protein</fullName>
    </submittedName>
</protein>
<evidence type="ECO:0000259" key="1">
    <source>
        <dbReference type="Pfam" id="PF04480"/>
    </source>
</evidence>
<dbReference type="PANTHER" id="PTHR38590">
    <property type="entry name" value="BLL0828 PROTEIN"/>
    <property type="match status" value="1"/>
</dbReference>
<keyword evidence="2" id="KW-0540">Nuclease</keyword>
<feature type="domain" description="DUF559" evidence="1">
    <location>
        <begin position="22"/>
        <end position="127"/>
    </location>
</feature>
<evidence type="ECO:0000313" key="2">
    <source>
        <dbReference type="EMBL" id="MFD0976375.1"/>
    </source>
</evidence>
<proteinExistence type="predicted"/>
<reference evidence="3" key="1">
    <citation type="journal article" date="2019" name="Int. J. Syst. Evol. Microbiol.">
        <title>The Global Catalogue of Microorganisms (GCM) 10K type strain sequencing project: providing services to taxonomists for standard genome sequencing and annotation.</title>
        <authorList>
            <consortium name="The Broad Institute Genomics Platform"/>
            <consortium name="The Broad Institute Genome Sequencing Center for Infectious Disease"/>
            <person name="Wu L."/>
            <person name="Ma J."/>
        </authorList>
    </citation>
    <scope>NUCLEOTIDE SEQUENCE [LARGE SCALE GENOMIC DNA]</scope>
    <source>
        <strain evidence="3">CCUG 60898</strain>
    </source>
</reference>
<gene>
    <name evidence="2" type="ORF">ACFQ1G_06200</name>
</gene>
<accession>A0ABW3IEX5</accession>
<dbReference type="InterPro" id="IPR007569">
    <property type="entry name" value="DUF559"/>
</dbReference>
<dbReference type="InterPro" id="IPR011335">
    <property type="entry name" value="Restrct_endonuc-II-like"/>
</dbReference>
<organism evidence="2 3">
    <name type="scientific">Salinimicrobium gaetbulicola</name>
    <dbReference type="NCBI Taxonomy" id="999702"/>
    <lineage>
        <taxon>Bacteria</taxon>
        <taxon>Pseudomonadati</taxon>
        <taxon>Bacteroidota</taxon>
        <taxon>Flavobacteriia</taxon>
        <taxon>Flavobacteriales</taxon>
        <taxon>Flavobacteriaceae</taxon>
        <taxon>Salinimicrobium</taxon>
    </lineage>
</organism>
<keyword evidence="2" id="KW-0255">Endonuclease</keyword>
<dbReference type="Proteomes" id="UP001597100">
    <property type="component" value="Unassembled WGS sequence"/>
</dbReference>
<dbReference type="CDD" id="cd01038">
    <property type="entry name" value="Endonuclease_DUF559"/>
    <property type="match status" value="1"/>
</dbReference>
<name>A0ABW3IEX5_9FLAO</name>
<keyword evidence="2" id="KW-0378">Hydrolase</keyword>
<dbReference type="RefSeq" id="WP_380737646.1">
    <property type="nucleotide sequence ID" value="NZ_JBHTJP010000032.1"/>
</dbReference>
<dbReference type="EMBL" id="JBHTJP010000032">
    <property type="protein sequence ID" value="MFD0976375.1"/>
    <property type="molecule type" value="Genomic_DNA"/>
</dbReference>
<comment type="caution">
    <text evidence="2">The sequence shown here is derived from an EMBL/GenBank/DDBJ whole genome shotgun (WGS) entry which is preliminary data.</text>
</comment>
<keyword evidence="3" id="KW-1185">Reference proteome</keyword>
<evidence type="ECO:0000313" key="3">
    <source>
        <dbReference type="Proteomes" id="UP001597100"/>
    </source>
</evidence>
<dbReference type="InterPro" id="IPR047216">
    <property type="entry name" value="Endonuclease_DUF559_bact"/>
</dbReference>
<dbReference type="Pfam" id="PF04480">
    <property type="entry name" value="DUF559"/>
    <property type="match status" value="1"/>
</dbReference>
<dbReference type="PANTHER" id="PTHR38590:SF1">
    <property type="entry name" value="BLL0828 PROTEIN"/>
    <property type="match status" value="1"/>
</dbReference>
<sequence length="129" mass="15675">MKKDNPYHDNSMWKGAPAEIFRRAEHLRNNPTEAEKLLWAELQLDPFKKYHFRRQHPIHQFIADFYSHKLNLIIEVDGDYHNKPEQQLKDKLRTDLIQFQKIEIIRFTNQQIKHEMENVLKSLLEKILT</sequence>